<dbReference type="Proteomes" id="UP000199514">
    <property type="component" value="Unassembled WGS sequence"/>
</dbReference>
<dbReference type="AlphaFoldDB" id="A0A1I1N801"/>
<protein>
    <submittedName>
        <fullName evidence="1">Uncharacterized protein</fullName>
    </submittedName>
</protein>
<dbReference type="RefSeq" id="WP_091516267.1">
    <property type="nucleotide sequence ID" value="NZ_FOLE01000013.1"/>
</dbReference>
<reference evidence="1 2" key="1">
    <citation type="submission" date="2016-10" db="EMBL/GenBank/DDBJ databases">
        <authorList>
            <person name="de Groot N.N."/>
        </authorList>
    </citation>
    <scope>NUCLEOTIDE SEQUENCE [LARGE SCALE GENOMIC DNA]</scope>
    <source>
        <strain evidence="1 2">DSM 6793</strain>
    </source>
</reference>
<keyword evidence="2" id="KW-1185">Reference proteome</keyword>
<sequence>MSKAFEMPTGDMLDLKKVIIWHTLSDNKDMFNKNYTSNVWTMYNTVADLMKTNGDSIAPNKSVDALTNSILDMIP</sequence>
<name>A0A1I1N801_9BACT</name>
<evidence type="ECO:0000313" key="1">
    <source>
        <dbReference type="EMBL" id="SFC93749.1"/>
    </source>
</evidence>
<accession>A0A1I1N801</accession>
<proteinExistence type="predicted"/>
<gene>
    <name evidence="1" type="ORF">SAMN05421780_11334</name>
</gene>
<organism evidence="1 2">
    <name type="scientific">Flexibacter flexilis DSM 6793</name>
    <dbReference type="NCBI Taxonomy" id="927664"/>
    <lineage>
        <taxon>Bacteria</taxon>
        <taxon>Pseudomonadati</taxon>
        <taxon>Bacteroidota</taxon>
        <taxon>Cytophagia</taxon>
        <taxon>Cytophagales</taxon>
        <taxon>Flexibacteraceae</taxon>
        <taxon>Flexibacter</taxon>
    </lineage>
</organism>
<dbReference type="EMBL" id="FOLE01000013">
    <property type="protein sequence ID" value="SFC93749.1"/>
    <property type="molecule type" value="Genomic_DNA"/>
</dbReference>
<dbReference type="STRING" id="927664.SAMN05421780_11334"/>
<evidence type="ECO:0000313" key="2">
    <source>
        <dbReference type="Proteomes" id="UP000199514"/>
    </source>
</evidence>